<sequence length="102" mass="11031">MKEISSMRVPIFFATSCFSFAGSSRKLHTRSPSTTHRLGLMGSLRVCLIVRYAFGLSPHVCGLCVSSTFCSMNSRRYVFSGSGSTNPMPPSSVAKNVVCLLS</sequence>
<protein>
    <submittedName>
        <fullName evidence="1">Uncharacterized protein</fullName>
    </submittedName>
</protein>
<evidence type="ECO:0000313" key="2">
    <source>
        <dbReference type="Proteomes" id="UP000075902"/>
    </source>
</evidence>
<keyword evidence="2" id="KW-1185">Reference proteome</keyword>
<evidence type="ECO:0000313" key="1">
    <source>
        <dbReference type="EnsemblMetazoa" id="AMEC001302-PA"/>
    </source>
</evidence>
<reference evidence="2" key="1">
    <citation type="submission" date="2014-01" db="EMBL/GenBank/DDBJ databases">
        <title>The Genome Sequence of Anopheles melas CM1001059_A (V2).</title>
        <authorList>
            <consortium name="The Broad Institute Genomics Platform"/>
            <person name="Neafsey D.E."/>
            <person name="Besansky N."/>
            <person name="Howell P."/>
            <person name="Walton C."/>
            <person name="Young S.K."/>
            <person name="Zeng Q."/>
            <person name="Gargeya S."/>
            <person name="Fitzgerald M."/>
            <person name="Haas B."/>
            <person name="Abouelleil A."/>
            <person name="Allen A.W."/>
            <person name="Alvarado L."/>
            <person name="Arachchi H.M."/>
            <person name="Berlin A.M."/>
            <person name="Chapman S.B."/>
            <person name="Gainer-Dewar J."/>
            <person name="Goldberg J."/>
            <person name="Griggs A."/>
            <person name="Gujja S."/>
            <person name="Hansen M."/>
            <person name="Howarth C."/>
            <person name="Imamovic A."/>
            <person name="Ireland A."/>
            <person name="Larimer J."/>
            <person name="McCowan C."/>
            <person name="Murphy C."/>
            <person name="Pearson M."/>
            <person name="Poon T.W."/>
            <person name="Priest M."/>
            <person name="Roberts A."/>
            <person name="Saif S."/>
            <person name="Shea T."/>
            <person name="Sisk P."/>
            <person name="Sykes S."/>
            <person name="Wortman J."/>
            <person name="Nusbaum C."/>
            <person name="Birren B."/>
        </authorList>
    </citation>
    <scope>NUCLEOTIDE SEQUENCE [LARGE SCALE GENOMIC DNA]</scope>
    <source>
        <strain evidence="2">CM1001059</strain>
    </source>
</reference>
<organism evidence="1 2">
    <name type="scientific">Anopheles melas</name>
    <dbReference type="NCBI Taxonomy" id="34690"/>
    <lineage>
        <taxon>Eukaryota</taxon>
        <taxon>Metazoa</taxon>
        <taxon>Ecdysozoa</taxon>
        <taxon>Arthropoda</taxon>
        <taxon>Hexapoda</taxon>
        <taxon>Insecta</taxon>
        <taxon>Pterygota</taxon>
        <taxon>Neoptera</taxon>
        <taxon>Endopterygota</taxon>
        <taxon>Diptera</taxon>
        <taxon>Nematocera</taxon>
        <taxon>Culicoidea</taxon>
        <taxon>Culicidae</taxon>
        <taxon>Anophelinae</taxon>
        <taxon>Anopheles</taxon>
    </lineage>
</organism>
<accession>A0A182TFC7</accession>
<name>A0A182TFC7_9DIPT</name>
<reference evidence="1" key="2">
    <citation type="submission" date="2020-05" db="UniProtKB">
        <authorList>
            <consortium name="EnsemblMetazoa"/>
        </authorList>
    </citation>
    <scope>IDENTIFICATION</scope>
    <source>
        <strain evidence="1">CM1001059</strain>
    </source>
</reference>
<dbReference type="VEuPathDB" id="VectorBase:AMEC001302"/>
<dbReference type="AlphaFoldDB" id="A0A182TFC7"/>
<dbReference type="EnsemblMetazoa" id="AMEC001302-RA">
    <property type="protein sequence ID" value="AMEC001302-PA"/>
    <property type="gene ID" value="AMEC001302"/>
</dbReference>
<dbReference type="Proteomes" id="UP000075902">
    <property type="component" value="Unassembled WGS sequence"/>
</dbReference>
<proteinExistence type="predicted"/>